<dbReference type="EMBL" id="JADAQT010000062">
    <property type="protein sequence ID" value="MBE1875363.1"/>
    <property type="molecule type" value="Genomic_DNA"/>
</dbReference>
<feature type="domain" description="Major facilitator superfamily (MFS) profile" evidence="8">
    <location>
        <begin position="6"/>
        <end position="399"/>
    </location>
</feature>
<comment type="subcellular location">
    <subcellularLocation>
        <location evidence="1">Cell membrane</location>
        <topology evidence="1">Multi-pass membrane protein</topology>
    </subcellularLocation>
</comment>
<proteinExistence type="predicted"/>
<dbReference type="InterPro" id="IPR050171">
    <property type="entry name" value="MFS_Transporters"/>
</dbReference>
<protein>
    <submittedName>
        <fullName evidence="9">MFS transporter</fullName>
    </submittedName>
</protein>
<feature type="transmembrane region" description="Helical" evidence="7">
    <location>
        <begin position="370"/>
        <end position="392"/>
    </location>
</feature>
<feature type="transmembrane region" description="Helical" evidence="7">
    <location>
        <begin position="75"/>
        <end position="92"/>
    </location>
</feature>
<dbReference type="PROSITE" id="PS50850">
    <property type="entry name" value="MFS"/>
    <property type="match status" value="1"/>
</dbReference>
<feature type="transmembrane region" description="Helical" evidence="7">
    <location>
        <begin position="98"/>
        <end position="121"/>
    </location>
</feature>
<evidence type="ECO:0000256" key="4">
    <source>
        <dbReference type="ARBA" id="ARBA00022692"/>
    </source>
</evidence>
<keyword evidence="6 7" id="KW-0472">Membrane</keyword>
<feature type="transmembrane region" description="Helical" evidence="7">
    <location>
        <begin position="335"/>
        <end position="358"/>
    </location>
</feature>
<evidence type="ECO:0000313" key="9">
    <source>
        <dbReference type="EMBL" id="MBE1875363.1"/>
    </source>
</evidence>
<keyword evidence="10" id="KW-1185">Reference proteome</keyword>
<accession>A0ABR9MWY5</accession>
<dbReference type="PANTHER" id="PTHR23517">
    <property type="entry name" value="RESISTANCE PROTEIN MDTM, PUTATIVE-RELATED-RELATED"/>
    <property type="match status" value="1"/>
</dbReference>
<reference evidence="9 10" key="1">
    <citation type="submission" date="2020-10" db="EMBL/GenBank/DDBJ databases">
        <title>Myceligenerans pegani sp. nov., an endophytic actinomycete isolated from Peganum harmala L. in Xinjiang, China.</title>
        <authorList>
            <person name="Xin L."/>
        </authorList>
    </citation>
    <scope>NUCLEOTIDE SEQUENCE [LARGE SCALE GENOMIC DNA]</scope>
    <source>
        <strain evidence="9 10">TRM65318</strain>
    </source>
</reference>
<dbReference type="Gene3D" id="1.20.1250.20">
    <property type="entry name" value="MFS general substrate transporter like domains"/>
    <property type="match status" value="1"/>
</dbReference>
<feature type="transmembrane region" description="Helical" evidence="7">
    <location>
        <begin position="167"/>
        <end position="188"/>
    </location>
</feature>
<evidence type="ECO:0000256" key="5">
    <source>
        <dbReference type="ARBA" id="ARBA00022989"/>
    </source>
</evidence>
<name>A0ABR9MWY5_9MICO</name>
<keyword evidence="3" id="KW-1003">Cell membrane</keyword>
<feature type="transmembrane region" description="Helical" evidence="7">
    <location>
        <begin position="40"/>
        <end position="63"/>
    </location>
</feature>
<dbReference type="InterPro" id="IPR020846">
    <property type="entry name" value="MFS_dom"/>
</dbReference>
<evidence type="ECO:0000259" key="8">
    <source>
        <dbReference type="PROSITE" id="PS50850"/>
    </source>
</evidence>
<dbReference type="PANTHER" id="PTHR23517:SF13">
    <property type="entry name" value="MAJOR FACILITATOR SUPERFAMILY MFS_1"/>
    <property type="match status" value="1"/>
</dbReference>
<evidence type="ECO:0000256" key="6">
    <source>
        <dbReference type="ARBA" id="ARBA00023136"/>
    </source>
</evidence>
<evidence type="ECO:0000313" key="10">
    <source>
        <dbReference type="Proteomes" id="UP000625527"/>
    </source>
</evidence>
<evidence type="ECO:0000256" key="7">
    <source>
        <dbReference type="SAM" id="Phobius"/>
    </source>
</evidence>
<feature type="transmembrane region" description="Helical" evidence="7">
    <location>
        <begin position="133"/>
        <end position="155"/>
    </location>
</feature>
<evidence type="ECO:0000256" key="2">
    <source>
        <dbReference type="ARBA" id="ARBA00022448"/>
    </source>
</evidence>
<feature type="transmembrane region" description="Helical" evidence="7">
    <location>
        <begin position="209"/>
        <end position="233"/>
    </location>
</feature>
<gene>
    <name evidence="9" type="ORF">IHE71_06525</name>
</gene>
<dbReference type="Pfam" id="PF07690">
    <property type="entry name" value="MFS_1"/>
    <property type="match status" value="1"/>
</dbReference>
<sequence length="405" mass="42308">MPTFSMRTSFWVAGVVVALALWTSACPTMANPLYQSEWGLSTTMITWVFAAYPLVLVPVLILFGDVSDHIGRRSSMALGLLAELVGVLQFVLANDVGWLIVGRAFMGLGVGLSLSPANVAMVEFSAPGNEGRASAVATGVSSVGIALAMLIGGVLTEYAPFPLRLQFIVLAVAIVVGLVLIWGLPSHTRGETAERWRIRAIIIPHGSRGIFLAGAVAVSSSFLLGAIVLPLGARIAQQLAGSTNALVTGTLLSVFAIFIALTSVCARRLGEWALVLMGAAGSIAAVWLYVVTGTFHSLMLFFLGSMAAGAAYAFNFAGGLTILSRYAAPHHRASVVSGGYLVGYVVQGAGAPLVGWMVTRKGLMNGLVDAAAMFSLFFVFVIVCAIAASVAVRRTARSEERLAAS</sequence>
<dbReference type="InterPro" id="IPR036259">
    <property type="entry name" value="MFS_trans_sf"/>
</dbReference>
<dbReference type="SUPFAM" id="SSF103473">
    <property type="entry name" value="MFS general substrate transporter"/>
    <property type="match status" value="1"/>
</dbReference>
<dbReference type="PROSITE" id="PS51257">
    <property type="entry name" value="PROKAR_LIPOPROTEIN"/>
    <property type="match status" value="1"/>
</dbReference>
<dbReference type="Proteomes" id="UP000625527">
    <property type="component" value="Unassembled WGS sequence"/>
</dbReference>
<feature type="transmembrane region" description="Helical" evidence="7">
    <location>
        <begin position="298"/>
        <end position="323"/>
    </location>
</feature>
<keyword evidence="4 7" id="KW-0812">Transmembrane</keyword>
<feature type="transmembrane region" description="Helical" evidence="7">
    <location>
        <begin position="245"/>
        <end position="265"/>
    </location>
</feature>
<evidence type="ECO:0000256" key="1">
    <source>
        <dbReference type="ARBA" id="ARBA00004651"/>
    </source>
</evidence>
<comment type="caution">
    <text evidence="9">The sequence shown here is derived from an EMBL/GenBank/DDBJ whole genome shotgun (WGS) entry which is preliminary data.</text>
</comment>
<feature type="transmembrane region" description="Helical" evidence="7">
    <location>
        <begin position="272"/>
        <end position="292"/>
    </location>
</feature>
<organism evidence="9 10">
    <name type="scientific">Myceligenerans pegani</name>
    <dbReference type="NCBI Taxonomy" id="2776917"/>
    <lineage>
        <taxon>Bacteria</taxon>
        <taxon>Bacillati</taxon>
        <taxon>Actinomycetota</taxon>
        <taxon>Actinomycetes</taxon>
        <taxon>Micrococcales</taxon>
        <taxon>Promicromonosporaceae</taxon>
        <taxon>Myceligenerans</taxon>
    </lineage>
</organism>
<evidence type="ECO:0000256" key="3">
    <source>
        <dbReference type="ARBA" id="ARBA00022475"/>
    </source>
</evidence>
<keyword evidence="5 7" id="KW-1133">Transmembrane helix</keyword>
<dbReference type="RefSeq" id="WP_192861939.1">
    <property type="nucleotide sequence ID" value="NZ_JADAQT010000062.1"/>
</dbReference>
<keyword evidence="2" id="KW-0813">Transport</keyword>
<dbReference type="InterPro" id="IPR011701">
    <property type="entry name" value="MFS"/>
</dbReference>